<dbReference type="Pfam" id="PF03237">
    <property type="entry name" value="Terminase_6N"/>
    <property type="match status" value="1"/>
</dbReference>
<dbReference type="KEGG" id="emv:HQR01_06470"/>
<evidence type="ECO:0000256" key="1">
    <source>
        <dbReference type="SAM" id="MobiDB-lite"/>
    </source>
</evidence>
<organism evidence="2 3">
    <name type="scientific">Erythrobacter mangrovi</name>
    <dbReference type="NCBI Taxonomy" id="2739433"/>
    <lineage>
        <taxon>Bacteria</taxon>
        <taxon>Pseudomonadati</taxon>
        <taxon>Pseudomonadota</taxon>
        <taxon>Alphaproteobacteria</taxon>
        <taxon>Sphingomonadales</taxon>
        <taxon>Erythrobacteraceae</taxon>
        <taxon>Erythrobacter/Porphyrobacter group</taxon>
        <taxon>Erythrobacter</taxon>
    </lineage>
</organism>
<dbReference type="Proteomes" id="UP000504693">
    <property type="component" value="Chromosome"/>
</dbReference>
<evidence type="ECO:0000313" key="2">
    <source>
        <dbReference type="EMBL" id="QKG71047.1"/>
    </source>
</evidence>
<keyword evidence="3" id="KW-1185">Reference proteome</keyword>
<proteinExistence type="predicted"/>
<reference evidence="2 3" key="1">
    <citation type="submission" date="2020-05" db="EMBL/GenBank/DDBJ databases">
        <title>Erythrobacter mangrovi sp. nov., isolated from rhizosphere soil of mangrove plant (Kandelia candel).</title>
        <authorList>
            <person name="Ye Y.H."/>
        </authorList>
    </citation>
    <scope>NUCLEOTIDE SEQUENCE [LARGE SCALE GENOMIC DNA]</scope>
    <source>
        <strain evidence="2 3">EB310</strain>
    </source>
</reference>
<accession>A0A7D4BUJ2</accession>
<dbReference type="AlphaFoldDB" id="A0A7D4BUJ2"/>
<feature type="region of interest" description="Disordered" evidence="1">
    <location>
        <begin position="174"/>
        <end position="203"/>
    </location>
</feature>
<evidence type="ECO:0000313" key="3">
    <source>
        <dbReference type="Proteomes" id="UP000504693"/>
    </source>
</evidence>
<gene>
    <name evidence="2" type="ORF">HQR01_06470</name>
</gene>
<sequence>MSRPLSRPGVWARLTPAEREAFVHGLTQEERDAFVVDFRNYAHEGQLPSDNAWYIWLVMAGRGFGKTRAGAEWVRFTADNLPDARIALVAANLGEGRAVMVEGESGILACCPPEAAPDFEPSLRRLTWPNGAQATLYSAAEPESLRGPQHSHACRSGAERDLRQRSLCPGRCPASSVGGRDERVAPGSTFRRGLLDRRGRRGW</sequence>
<dbReference type="RefSeq" id="WP_173213632.1">
    <property type="nucleotide sequence ID" value="NZ_CP053921.1"/>
</dbReference>
<dbReference type="EMBL" id="CP053921">
    <property type="protein sequence ID" value="QKG71047.1"/>
    <property type="molecule type" value="Genomic_DNA"/>
</dbReference>
<protein>
    <submittedName>
        <fullName evidence="2">DNA-packaging protein</fullName>
    </submittedName>
</protein>
<name>A0A7D4BUJ2_9SPHN</name>